<dbReference type="CDD" id="cd04301">
    <property type="entry name" value="NAT_SF"/>
    <property type="match status" value="1"/>
</dbReference>
<proteinExistence type="predicted"/>
<dbReference type="Proteomes" id="UP000018211">
    <property type="component" value="Unassembled WGS sequence"/>
</dbReference>
<dbReference type="Pfam" id="PF00583">
    <property type="entry name" value="Acetyltransf_1"/>
    <property type="match status" value="1"/>
</dbReference>
<sequence>MVCINPFGREMIGDNVTLSAFDHFSMVCKNRFRQSVEQDLFRILLLFSEEGKPIGYCSYWTDIVESGRFYNRPVYFYQIHYVFIQPEFRGRGLSTLMAKRIVCTMLEELRERNDVGAICDKSVYTSNEGSAFGRHVIQSLYGVKQLPSV</sequence>
<accession>A0AAV2VYX8</accession>
<dbReference type="EMBL" id="CAOF01000188">
    <property type="protein sequence ID" value="CCO49856.1"/>
    <property type="molecule type" value="Genomic_DNA"/>
</dbReference>
<dbReference type="InterPro" id="IPR000182">
    <property type="entry name" value="GNAT_dom"/>
</dbReference>
<evidence type="ECO:0000313" key="2">
    <source>
        <dbReference type="EMBL" id="CCO49856.1"/>
    </source>
</evidence>
<dbReference type="InterPro" id="IPR016181">
    <property type="entry name" value="Acyl_CoA_acyltransferase"/>
</dbReference>
<dbReference type="Gene3D" id="3.40.630.30">
    <property type="match status" value="1"/>
</dbReference>
<dbReference type="GO" id="GO:0016747">
    <property type="term" value="F:acyltransferase activity, transferring groups other than amino-acyl groups"/>
    <property type="evidence" value="ECO:0007669"/>
    <property type="project" value="InterPro"/>
</dbReference>
<dbReference type="SUPFAM" id="SSF55729">
    <property type="entry name" value="Acyl-CoA N-acyltransferases (Nat)"/>
    <property type="match status" value="1"/>
</dbReference>
<evidence type="ECO:0000259" key="1">
    <source>
        <dbReference type="Pfam" id="PF00583"/>
    </source>
</evidence>
<organism evidence="2 3">
    <name type="scientific">Vibrio nigripulchritudo SOn1</name>
    <dbReference type="NCBI Taxonomy" id="1238450"/>
    <lineage>
        <taxon>Bacteria</taxon>
        <taxon>Pseudomonadati</taxon>
        <taxon>Pseudomonadota</taxon>
        <taxon>Gammaproteobacteria</taxon>
        <taxon>Vibrionales</taxon>
        <taxon>Vibrionaceae</taxon>
        <taxon>Vibrio</taxon>
    </lineage>
</organism>
<feature type="domain" description="N-acetyltransferase" evidence="1">
    <location>
        <begin position="42"/>
        <end position="112"/>
    </location>
</feature>
<reference evidence="2 3" key="1">
    <citation type="journal article" date="2013" name="ISME J.">
        <title>Comparative genomics of pathogenic lineages of Vibrio nigripulchritudo identifies virulence-associated traits.</title>
        <authorList>
            <person name="Goudenege D."/>
            <person name="Labreuche Y."/>
            <person name="Krin E."/>
            <person name="Ansquer D."/>
            <person name="Mangenot S."/>
            <person name="Calteau A."/>
            <person name="Medigue C."/>
            <person name="Mazel D."/>
            <person name="Polz M.F."/>
            <person name="Le Roux F."/>
        </authorList>
    </citation>
    <scope>NUCLEOTIDE SEQUENCE [LARGE SCALE GENOMIC DNA]</scope>
    <source>
        <strain evidence="2 3">SOn1</strain>
    </source>
</reference>
<name>A0AAV2VYX8_9VIBR</name>
<comment type="caution">
    <text evidence="2">The sequence shown here is derived from an EMBL/GenBank/DDBJ whole genome shotgun (WGS) entry which is preliminary data.</text>
</comment>
<dbReference type="AlphaFoldDB" id="A0AAV2VYX8"/>
<protein>
    <submittedName>
        <fullName evidence="2">GCN5-related N-acetyltransferase</fullName>
    </submittedName>
</protein>
<evidence type="ECO:0000313" key="3">
    <source>
        <dbReference type="Proteomes" id="UP000018211"/>
    </source>
</evidence>
<gene>
    <name evidence="2" type="ORF">VIBNISOn1_910021</name>
</gene>